<dbReference type="PANTHER" id="PTHR48022:SF33">
    <property type="entry name" value="SUGAR PERMEASE, PUTATIVE (AFU_ORTHOLOGUE AFUA_6G12040)-RELATED"/>
    <property type="match status" value="1"/>
</dbReference>
<name>A0A427YFR3_9TREE</name>
<comment type="similarity">
    <text evidence="2">Belongs to the major facilitator superfamily. Sugar transporter (TC 2.A.1.1) family.</text>
</comment>
<dbReference type="Proteomes" id="UP000279259">
    <property type="component" value="Unassembled WGS sequence"/>
</dbReference>
<dbReference type="SUPFAM" id="SSF103473">
    <property type="entry name" value="MFS general substrate transporter"/>
    <property type="match status" value="1"/>
</dbReference>
<dbReference type="PROSITE" id="PS00216">
    <property type="entry name" value="SUGAR_TRANSPORT_1"/>
    <property type="match status" value="1"/>
</dbReference>
<dbReference type="InterPro" id="IPR005829">
    <property type="entry name" value="Sugar_transporter_CS"/>
</dbReference>
<dbReference type="InterPro" id="IPR020846">
    <property type="entry name" value="MFS_dom"/>
</dbReference>
<dbReference type="PANTHER" id="PTHR48022">
    <property type="entry name" value="PLASTIDIC GLUCOSE TRANSPORTER 4"/>
    <property type="match status" value="1"/>
</dbReference>
<dbReference type="InterPro" id="IPR050360">
    <property type="entry name" value="MFS_Sugar_Transporters"/>
</dbReference>
<dbReference type="PROSITE" id="PS50850">
    <property type="entry name" value="MFS"/>
    <property type="match status" value="1"/>
</dbReference>
<feature type="transmembrane region" description="Helical" evidence="6">
    <location>
        <begin position="235"/>
        <end position="255"/>
    </location>
</feature>
<proteinExistence type="inferred from homology"/>
<keyword evidence="3 6" id="KW-0812">Transmembrane</keyword>
<evidence type="ECO:0000256" key="5">
    <source>
        <dbReference type="ARBA" id="ARBA00023136"/>
    </source>
</evidence>
<feature type="transmembrane region" description="Helical" evidence="6">
    <location>
        <begin position="384"/>
        <end position="403"/>
    </location>
</feature>
<keyword evidence="4 6" id="KW-1133">Transmembrane helix</keyword>
<dbReference type="GO" id="GO:0016020">
    <property type="term" value="C:membrane"/>
    <property type="evidence" value="ECO:0007669"/>
    <property type="project" value="UniProtKB-SubCell"/>
</dbReference>
<evidence type="ECO:0000259" key="7">
    <source>
        <dbReference type="PROSITE" id="PS50850"/>
    </source>
</evidence>
<evidence type="ECO:0000256" key="3">
    <source>
        <dbReference type="ARBA" id="ARBA00022692"/>
    </source>
</evidence>
<dbReference type="InterPro" id="IPR036259">
    <property type="entry name" value="MFS_trans_sf"/>
</dbReference>
<feature type="transmembrane region" description="Helical" evidence="6">
    <location>
        <begin position="415"/>
        <end position="438"/>
    </location>
</feature>
<organism evidence="8 9">
    <name type="scientific">Saitozyma podzolica</name>
    <dbReference type="NCBI Taxonomy" id="1890683"/>
    <lineage>
        <taxon>Eukaryota</taxon>
        <taxon>Fungi</taxon>
        <taxon>Dikarya</taxon>
        <taxon>Basidiomycota</taxon>
        <taxon>Agaricomycotina</taxon>
        <taxon>Tremellomycetes</taxon>
        <taxon>Tremellales</taxon>
        <taxon>Trimorphomycetaceae</taxon>
        <taxon>Saitozyma</taxon>
    </lineage>
</organism>
<feature type="transmembrane region" description="Helical" evidence="6">
    <location>
        <begin position="335"/>
        <end position="355"/>
    </location>
</feature>
<evidence type="ECO:0000256" key="4">
    <source>
        <dbReference type="ARBA" id="ARBA00022989"/>
    </source>
</evidence>
<dbReference type="GO" id="GO:0005351">
    <property type="term" value="F:carbohydrate:proton symporter activity"/>
    <property type="evidence" value="ECO:0007669"/>
    <property type="project" value="TreeGrafter"/>
</dbReference>
<protein>
    <recommendedName>
        <fullName evidence="7">Major facilitator superfamily (MFS) profile domain-containing protein</fullName>
    </recommendedName>
</protein>
<feature type="domain" description="Major facilitator superfamily (MFS) profile" evidence="7">
    <location>
        <begin position="68"/>
        <end position="507"/>
    </location>
</feature>
<comment type="subcellular location">
    <subcellularLocation>
        <location evidence="1">Membrane</location>
        <topology evidence="1">Multi-pass membrane protein</topology>
    </subcellularLocation>
</comment>
<comment type="caution">
    <text evidence="8">The sequence shown here is derived from an EMBL/GenBank/DDBJ whole genome shotgun (WGS) entry which is preliminary data.</text>
</comment>
<dbReference type="Pfam" id="PF00083">
    <property type="entry name" value="Sugar_tr"/>
    <property type="match status" value="1"/>
</dbReference>
<accession>A0A427YFR3</accession>
<evidence type="ECO:0000256" key="6">
    <source>
        <dbReference type="SAM" id="Phobius"/>
    </source>
</evidence>
<dbReference type="EMBL" id="RSCD01000011">
    <property type="protein sequence ID" value="RSH90011.1"/>
    <property type="molecule type" value="Genomic_DNA"/>
</dbReference>
<sequence>MNTAGINTEVVESLAPVPTIMDEEKMKQDPAHIENIDALTSDDVVMRSPFDDFGPWKTAKIFKKATAVALFAAFSACADGFQISITNTIIANTGFIKQFGTATTATGAPALAANVLSIWGGIGSMGQGLGMITMHFIADRFGRKIAFYCIWLVLLCCICCESFGRVWQVWLVAKLTSGYAVGSVQFLTGSYVTEIAPARVRGFLLLFYSVWYGLGQLFSTIALKVMSVRNPNDYLTVIYCEWAVLGVMGLVYAFIPESPYWCANHGKHEQGRKIVHFLNGGVKDYDVDFHYGLIRRHVEIEKRVAKELMGEKKPFWKDLWDTREIFMGVNGFRTLIAFMPAAVQQLSGLAVVGFCSRADTRVMGLAVTIIGAFALDYVGRRSCFLFAVAATWCCLITIGGLGLAPKPTSTAVNKFTLFVALMWRAVSTLLGDLGWSYVAETGSSRLRAKTAGFAAAGGVCIGLVFSTSVPYMLSAQDANWGLKTCFFFAGVSAPLMISTWFIMPDTSRRTPAELDEMFEKKVRPWKFRGYVTEAQKALQAERDLLGTEDVAAIQTVAAQHQGTQR</sequence>
<evidence type="ECO:0000256" key="2">
    <source>
        <dbReference type="ARBA" id="ARBA00010992"/>
    </source>
</evidence>
<feature type="transmembrane region" description="Helical" evidence="6">
    <location>
        <begin position="203"/>
        <end position="223"/>
    </location>
</feature>
<evidence type="ECO:0000313" key="8">
    <source>
        <dbReference type="EMBL" id="RSH90011.1"/>
    </source>
</evidence>
<feature type="transmembrane region" description="Helical" evidence="6">
    <location>
        <begin position="110"/>
        <end position="133"/>
    </location>
</feature>
<keyword evidence="9" id="KW-1185">Reference proteome</keyword>
<reference evidence="8 9" key="1">
    <citation type="submission" date="2018-11" db="EMBL/GenBank/DDBJ databases">
        <title>Genome sequence of Saitozyma podzolica DSM 27192.</title>
        <authorList>
            <person name="Aliyu H."/>
            <person name="Gorte O."/>
            <person name="Ochsenreither K."/>
        </authorList>
    </citation>
    <scope>NUCLEOTIDE SEQUENCE [LARGE SCALE GENOMIC DNA]</scope>
    <source>
        <strain evidence="8 9">DSM 27192</strain>
    </source>
</reference>
<feature type="transmembrane region" description="Helical" evidence="6">
    <location>
        <begin position="450"/>
        <end position="473"/>
    </location>
</feature>
<dbReference type="OrthoDB" id="2544694at2759"/>
<feature type="transmembrane region" description="Helical" evidence="6">
    <location>
        <begin position="67"/>
        <end position="90"/>
    </location>
</feature>
<feature type="transmembrane region" description="Helical" evidence="6">
    <location>
        <begin position="485"/>
        <end position="503"/>
    </location>
</feature>
<evidence type="ECO:0000256" key="1">
    <source>
        <dbReference type="ARBA" id="ARBA00004141"/>
    </source>
</evidence>
<evidence type="ECO:0000313" key="9">
    <source>
        <dbReference type="Proteomes" id="UP000279259"/>
    </source>
</evidence>
<feature type="transmembrane region" description="Helical" evidence="6">
    <location>
        <begin position="145"/>
        <end position="167"/>
    </location>
</feature>
<gene>
    <name evidence="8" type="ORF">EHS25_001344</name>
</gene>
<dbReference type="Gene3D" id="1.20.1250.20">
    <property type="entry name" value="MFS general substrate transporter like domains"/>
    <property type="match status" value="1"/>
</dbReference>
<keyword evidence="5 6" id="KW-0472">Membrane</keyword>
<dbReference type="InterPro" id="IPR005828">
    <property type="entry name" value="MFS_sugar_transport-like"/>
</dbReference>
<dbReference type="AlphaFoldDB" id="A0A427YFR3"/>